<dbReference type="EMBL" id="SLWL01000016">
    <property type="protein sequence ID" value="TCO10020.1"/>
    <property type="molecule type" value="Genomic_DNA"/>
</dbReference>
<protein>
    <submittedName>
        <fullName evidence="2">Uncharacterized protein</fullName>
    </submittedName>
</protein>
<feature type="compositionally biased region" description="Basic and acidic residues" evidence="1">
    <location>
        <begin position="15"/>
        <end position="27"/>
    </location>
</feature>
<feature type="region of interest" description="Disordered" evidence="1">
    <location>
        <begin position="203"/>
        <end position="232"/>
    </location>
</feature>
<organism evidence="2 3">
    <name type="scientific">Camelimonas lactis</name>
    <dbReference type="NCBI Taxonomy" id="659006"/>
    <lineage>
        <taxon>Bacteria</taxon>
        <taxon>Pseudomonadati</taxon>
        <taxon>Pseudomonadota</taxon>
        <taxon>Alphaproteobacteria</taxon>
        <taxon>Hyphomicrobiales</taxon>
        <taxon>Chelatococcaceae</taxon>
        <taxon>Camelimonas</taxon>
    </lineage>
</organism>
<keyword evidence="3" id="KW-1185">Reference proteome</keyword>
<evidence type="ECO:0000313" key="2">
    <source>
        <dbReference type="EMBL" id="TCO10020.1"/>
    </source>
</evidence>
<dbReference type="Proteomes" id="UP000294881">
    <property type="component" value="Unassembled WGS sequence"/>
</dbReference>
<sequence>MALPDILANTRKRNKSEGDRPATQKPSDDLILQTLEEHGVDYVHGSRTPSLAGVAQHGGLLSVLRLHEKYPGIASGQWLPTGENTFTLGALRRHLAGQVLTASDECNLNGVSLFKKEEYRHSWWDYAERRPGADTHKVLYGTGDIHPLYIGELGYQHHYVPDMIPTDAIKAVFVAPTKAGRIRADLEAAGHPEMAAKIEPIISPRSASAPERRHSWSGLPSTPKAADLDILA</sequence>
<feature type="region of interest" description="Disordered" evidence="1">
    <location>
        <begin position="1"/>
        <end position="27"/>
    </location>
</feature>
<evidence type="ECO:0000256" key="1">
    <source>
        <dbReference type="SAM" id="MobiDB-lite"/>
    </source>
</evidence>
<dbReference type="AlphaFoldDB" id="A0A4R2GLY7"/>
<name>A0A4R2GLY7_9HYPH</name>
<dbReference type="RefSeq" id="WP_132010093.1">
    <property type="nucleotide sequence ID" value="NZ_JBHUNN010000002.1"/>
</dbReference>
<reference evidence="2 3" key="1">
    <citation type="submission" date="2019-03" db="EMBL/GenBank/DDBJ databases">
        <title>Genomic Encyclopedia of Type Strains, Phase IV (KMG-IV): sequencing the most valuable type-strain genomes for metagenomic binning, comparative biology and taxonomic classification.</title>
        <authorList>
            <person name="Goeker M."/>
        </authorList>
    </citation>
    <scope>NUCLEOTIDE SEQUENCE [LARGE SCALE GENOMIC DNA]</scope>
    <source>
        <strain evidence="2 3">DSM 22958</strain>
    </source>
</reference>
<proteinExistence type="predicted"/>
<accession>A0A4R2GLY7</accession>
<gene>
    <name evidence="2" type="ORF">EV666_11654</name>
</gene>
<evidence type="ECO:0000313" key="3">
    <source>
        <dbReference type="Proteomes" id="UP000294881"/>
    </source>
</evidence>
<comment type="caution">
    <text evidence="2">The sequence shown here is derived from an EMBL/GenBank/DDBJ whole genome shotgun (WGS) entry which is preliminary data.</text>
</comment>
<dbReference type="OrthoDB" id="564955at2"/>